<feature type="region of interest" description="Disordered" evidence="6">
    <location>
        <begin position="1551"/>
        <end position="1600"/>
    </location>
</feature>
<evidence type="ECO:0000256" key="2">
    <source>
        <dbReference type="ARBA" id="ARBA00023015"/>
    </source>
</evidence>
<evidence type="ECO:0000256" key="4">
    <source>
        <dbReference type="ARBA" id="ARBA00023163"/>
    </source>
</evidence>
<evidence type="ECO:0000313" key="10">
    <source>
        <dbReference type="Proteomes" id="UP000383932"/>
    </source>
</evidence>
<evidence type="ECO:0000259" key="8">
    <source>
        <dbReference type="PROSITE" id="PS50048"/>
    </source>
</evidence>
<keyword evidence="7" id="KW-1133">Transmembrane helix</keyword>
<feature type="compositionally biased region" description="Polar residues" evidence="6">
    <location>
        <begin position="189"/>
        <end position="210"/>
    </location>
</feature>
<dbReference type="PANTHER" id="PTHR31668:SF26">
    <property type="entry name" value="GLUCOSE TRANSPORT TRANSCRIPTION REGULATOR RGT1-RELATED"/>
    <property type="match status" value="1"/>
</dbReference>
<dbReference type="InterPro" id="IPR007219">
    <property type="entry name" value="XnlR_reg_dom"/>
</dbReference>
<dbReference type="Proteomes" id="UP000383932">
    <property type="component" value="Unassembled WGS sequence"/>
</dbReference>
<keyword evidence="7" id="KW-0812">Transmembrane</keyword>
<dbReference type="SMART" id="SM00906">
    <property type="entry name" value="Fungal_trans"/>
    <property type="match status" value="1"/>
</dbReference>
<keyword evidence="3" id="KW-0238">DNA-binding</keyword>
<feature type="transmembrane region" description="Helical" evidence="7">
    <location>
        <begin position="529"/>
        <end position="557"/>
    </location>
</feature>
<dbReference type="SUPFAM" id="SSF57701">
    <property type="entry name" value="Zn2/Cys6 DNA-binding domain"/>
    <property type="match status" value="1"/>
</dbReference>
<feature type="compositionally biased region" description="Low complexity" evidence="6">
    <location>
        <begin position="133"/>
        <end position="147"/>
    </location>
</feature>
<sequence>MATSAASISTPAPSTISRQAPATSTFNQAATPAQLFYGARGRSGSIASSFAKQQINSKDSQSPTPPLPSIPASASVNQGPTHERGHGHSSSVSSVARSPTFPTLVSPVRTNFTGSPIRSTFGEQLPPIRAGESFSVLRPSSPSKSSFAPTQRVPSPLGGPSLALPPATRGQNRNQGGTNTYSGGSTYSHHSVANGNTNGLTHARSSSTVAEQIPLARLPSKQSREALIPIGKNTGVGSGAPGTKNGSPTERGGGSPSFGAMLFGAGKRASLGFGGRDKDKHEDDKHVAVPVTEQDPPNSQAEKDKKGWGDSVGGVRSPRESFVRFTRTRSRSSGSFDSQTQGRSSGGSSQPRAGHRAQNHHQDTKPFEQPSRTSPHVLIDELPESTPTDHPHRSSYSRPSESSHPQPSSVPPQPSSGWQADMGPVLRNSRGRVVRQHELIASESRWFCRGRLITGGGTRRVPVKERRPHPYADKFGEDGNGDWAYSVGATGYAYEGGGALSATTNTHTTHAETKLTGETERTKRARLTLIPYPFVFSVLLVLGTSGTWVATTCVWWWKHVSPGLAAAGAWLVLLVVVSMAKTAFTDPGIVPRNLDLSPAVEEDGTPYARDLNVRGIPHVYLVKTETLTDVLFMIHQHRLFRFLRFIPPPTLSFARSATAKFSTVDIPWPPSNSRTLVYRPRSTSHQWVSARVTIDNADIIRVHRWILLVRTGELFHMRAIGPEIYPNGATHTLPEHGSKNLRGALSGTGVGSAVVFVVCVVVVWPVGTLLGYHIRLLALNITTIEQLRNSAHASLAAEGGPGPNAFSLGKWTRNAAWGACRPADGGISDDDILGYSRSLPRPMSRTPTPTSTTPSLTASTALPPVSSTTLSLRHGTMPPHSSYPSPFYPAYSYQQQPPAPHQPQPQQHAFFDEPESRKRPASSAAEQDDDDEPPSAGTSAAPTPREENKSKRTKTQRACDPCRRKKIRCDILPDTDPPICQHCKQYSFNCTFFLPITETRFKKKRLEEEQAASSNTSANRLQTTPPTPSLDSSAHVHVHPQQPPPQPRGQPQSKGEVKIYGPTSLSFLVHSTATIPVRTMENYDSRYHQRWQVGASGEGFIQVLEPSTPSQPAAVPLPKPLEHRLERETLQSLINAYFRDVAPTFCVITREEFVRSPAPTPVLLYSMCVAAACSRRVERGVFEALRGTLATVMRNEDVLSVSSVANVQALLILSMNGDCHSVSVPNATSAAWLRAGAAIRMAQDLGMHRAEAVQTDLELRRRLWSACVIVDSWYAASFGHPLTINVLDCDVRLPRSDEAEGMKMEFMGELVKLSILLGRVLKSIYSPTGLLHARDNILETLLADLDLWQHQLPQAFVFTSPKTASLHAGLLHLYYTCVCMMFWRVFMRISYSCPAHLKFSLTVERMSGMVRMSRETIEWLAMEENEKVFDCCYMIGYAATAAALIEYHAWARRKDSQAVVMLRALKDTIKRWEAALEPGHMPTAEIICLLYEATQVTPEPSRTTDKRLNPTVGVHNVRAPEALRGLEFRKDASRPGGGVFVASKRMIPSLSDLPRGTVVPRPDTADGDRDRDSVSNASISGSEESPFGYGVGGVTGTHGNVNPAMAQVELDPSGNNDVQVLNMLDQPLPGESFAVDNDGMLSNIGMPNGLQFDMSGVNEQWNSLFSQFQPPVVGDPGFHLMQGFGEPYMGTGQASAAVNGIGFPPMQPFPQQ</sequence>
<dbReference type="CDD" id="cd12148">
    <property type="entry name" value="fungal_TF_MHR"/>
    <property type="match status" value="1"/>
</dbReference>
<protein>
    <submittedName>
        <fullName evidence="9">Fungal specific transcription factor</fullName>
    </submittedName>
</protein>
<feature type="compositionally biased region" description="Basic and acidic residues" evidence="6">
    <location>
        <begin position="1563"/>
        <end position="1573"/>
    </location>
</feature>
<feature type="compositionally biased region" description="Low complexity" evidence="6">
    <location>
        <begin position="331"/>
        <end position="350"/>
    </location>
</feature>
<dbReference type="InterPro" id="IPR036864">
    <property type="entry name" value="Zn2-C6_fun-type_DNA-bd_sf"/>
</dbReference>
<dbReference type="SMART" id="SM00066">
    <property type="entry name" value="GAL4"/>
    <property type="match status" value="1"/>
</dbReference>
<evidence type="ECO:0000256" key="6">
    <source>
        <dbReference type="SAM" id="MobiDB-lite"/>
    </source>
</evidence>
<gene>
    <name evidence="9" type="ORF">CTheo_879</name>
</gene>
<dbReference type="OrthoDB" id="4161332at2759"/>
<organism evidence="9 10">
    <name type="scientific">Ceratobasidium theobromae</name>
    <dbReference type="NCBI Taxonomy" id="1582974"/>
    <lineage>
        <taxon>Eukaryota</taxon>
        <taxon>Fungi</taxon>
        <taxon>Dikarya</taxon>
        <taxon>Basidiomycota</taxon>
        <taxon>Agaricomycotina</taxon>
        <taxon>Agaricomycetes</taxon>
        <taxon>Cantharellales</taxon>
        <taxon>Ceratobasidiaceae</taxon>
        <taxon>Ceratobasidium</taxon>
    </lineage>
</organism>
<feature type="compositionally biased region" description="Polar residues" evidence="6">
    <location>
        <begin position="1574"/>
        <end position="1583"/>
    </location>
</feature>
<evidence type="ECO:0000256" key="1">
    <source>
        <dbReference type="ARBA" id="ARBA00022723"/>
    </source>
</evidence>
<comment type="caution">
    <text evidence="9">The sequence shown here is derived from an EMBL/GenBank/DDBJ whole genome shotgun (WGS) entry which is preliminary data.</text>
</comment>
<dbReference type="Gene3D" id="4.10.240.10">
    <property type="entry name" value="Zn(2)-C6 fungal-type DNA-binding domain"/>
    <property type="match status" value="1"/>
</dbReference>
<dbReference type="EMBL" id="SSOP01000007">
    <property type="protein sequence ID" value="KAB5595641.1"/>
    <property type="molecule type" value="Genomic_DNA"/>
</dbReference>
<dbReference type="GO" id="GO:0003677">
    <property type="term" value="F:DNA binding"/>
    <property type="evidence" value="ECO:0007669"/>
    <property type="project" value="UniProtKB-KW"/>
</dbReference>
<feature type="compositionally biased region" description="Polar residues" evidence="6">
    <location>
        <begin position="50"/>
        <end position="62"/>
    </location>
</feature>
<proteinExistence type="predicted"/>
<dbReference type="PROSITE" id="PS00463">
    <property type="entry name" value="ZN2_CY6_FUNGAL_1"/>
    <property type="match status" value="1"/>
</dbReference>
<feature type="transmembrane region" description="Helical" evidence="7">
    <location>
        <begin position="749"/>
        <end position="772"/>
    </location>
</feature>
<feature type="compositionally biased region" description="Low complexity" evidence="6">
    <location>
        <begin position="394"/>
        <end position="407"/>
    </location>
</feature>
<feature type="compositionally biased region" description="Polar residues" evidence="6">
    <location>
        <begin position="96"/>
        <end position="122"/>
    </location>
</feature>
<evidence type="ECO:0000256" key="7">
    <source>
        <dbReference type="SAM" id="Phobius"/>
    </source>
</evidence>
<dbReference type="PANTHER" id="PTHR31668">
    <property type="entry name" value="GLUCOSE TRANSPORT TRANSCRIPTION REGULATOR RGT1-RELATED-RELATED"/>
    <property type="match status" value="1"/>
</dbReference>
<feature type="region of interest" description="Disordered" evidence="6">
    <location>
        <begin position="48"/>
        <end position="424"/>
    </location>
</feature>
<feature type="compositionally biased region" description="Low complexity" evidence="6">
    <location>
        <begin position="836"/>
        <end position="864"/>
    </location>
</feature>
<dbReference type="PROSITE" id="PS50048">
    <property type="entry name" value="ZN2_CY6_FUNGAL_2"/>
    <property type="match status" value="1"/>
</dbReference>
<keyword evidence="5" id="KW-0539">Nucleus</keyword>
<feature type="region of interest" description="Disordered" evidence="6">
    <location>
        <begin position="1005"/>
        <end position="1057"/>
    </location>
</feature>
<reference evidence="9 10" key="1">
    <citation type="journal article" date="2019" name="Fungal Biol. Biotechnol.">
        <title>Draft genome sequence of fastidious pathogen Ceratobasidium theobromae, which causes vascular-streak dieback in Theobroma cacao.</title>
        <authorList>
            <person name="Ali S.S."/>
            <person name="Asman A."/>
            <person name="Shao J."/>
            <person name="Firmansyah A.P."/>
            <person name="Susilo A.W."/>
            <person name="Rosmana A."/>
            <person name="McMahon P."/>
            <person name="Junaid M."/>
            <person name="Guest D."/>
            <person name="Kheng T.Y."/>
            <person name="Meinhardt L.W."/>
            <person name="Bailey B.A."/>
        </authorList>
    </citation>
    <scope>NUCLEOTIDE SEQUENCE [LARGE SCALE GENOMIC DNA]</scope>
    <source>
        <strain evidence="9 10">CT2</strain>
    </source>
</reference>
<feature type="compositionally biased region" description="Low complexity" evidence="6">
    <location>
        <begin position="934"/>
        <end position="943"/>
    </location>
</feature>
<accession>A0A5N5QVN6</accession>
<feature type="compositionally biased region" description="Low complexity" evidence="6">
    <location>
        <begin position="176"/>
        <end position="188"/>
    </location>
</feature>
<keyword evidence="10" id="KW-1185">Reference proteome</keyword>
<dbReference type="Pfam" id="PF00172">
    <property type="entry name" value="Zn_clus"/>
    <property type="match status" value="1"/>
</dbReference>
<keyword evidence="4" id="KW-0804">Transcription</keyword>
<dbReference type="GO" id="GO:0006351">
    <property type="term" value="P:DNA-templated transcription"/>
    <property type="evidence" value="ECO:0007669"/>
    <property type="project" value="InterPro"/>
</dbReference>
<dbReference type="GO" id="GO:0000981">
    <property type="term" value="F:DNA-binding transcription factor activity, RNA polymerase II-specific"/>
    <property type="evidence" value="ECO:0007669"/>
    <property type="project" value="InterPro"/>
</dbReference>
<feature type="region of interest" description="Disordered" evidence="6">
    <location>
        <begin position="831"/>
        <end position="960"/>
    </location>
</feature>
<feature type="compositionally biased region" description="Low complexity" evidence="6">
    <location>
        <begin position="878"/>
        <end position="896"/>
    </location>
</feature>
<dbReference type="GO" id="GO:0008270">
    <property type="term" value="F:zinc ion binding"/>
    <property type="evidence" value="ECO:0007669"/>
    <property type="project" value="InterPro"/>
</dbReference>
<dbReference type="InterPro" id="IPR001138">
    <property type="entry name" value="Zn2Cys6_DnaBD"/>
</dbReference>
<feature type="compositionally biased region" description="Basic and acidic residues" evidence="6">
    <location>
        <begin position="275"/>
        <end position="287"/>
    </location>
</feature>
<dbReference type="InterPro" id="IPR050797">
    <property type="entry name" value="Carb_Metab_Trans_Reg"/>
</dbReference>
<dbReference type="Pfam" id="PF04082">
    <property type="entry name" value="Fungal_trans"/>
    <property type="match status" value="1"/>
</dbReference>
<evidence type="ECO:0000256" key="5">
    <source>
        <dbReference type="ARBA" id="ARBA00023242"/>
    </source>
</evidence>
<feature type="region of interest" description="Disordered" evidence="6">
    <location>
        <begin position="1"/>
        <end position="25"/>
    </location>
</feature>
<dbReference type="CDD" id="cd00067">
    <property type="entry name" value="GAL4"/>
    <property type="match status" value="1"/>
</dbReference>
<name>A0A5N5QVN6_9AGAM</name>
<feature type="transmembrane region" description="Helical" evidence="7">
    <location>
        <begin position="563"/>
        <end position="584"/>
    </location>
</feature>
<feature type="domain" description="Zn(2)-C6 fungal-type" evidence="8">
    <location>
        <begin position="958"/>
        <end position="992"/>
    </location>
</feature>
<feature type="compositionally biased region" description="Low complexity" evidence="6">
    <location>
        <begin position="1"/>
        <end position="17"/>
    </location>
</feature>
<evidence type="ECO:0000256" key="3">
    <source>
        <dbReference type="ARBA" id="ARBA00023125"/>
    </source>
</evidence>
<keyword evidence="7" id="KW-0472">Membrane</keyword>
<evidence type="ECO:0000313" key="9">
    <source>
        <dbReference type="EMBL" id="KAB5595641.1"/>
    </source>
</evidence>
<keyword evidence="1" id="KW-0479">Metal-binding</keyword>
<keyword evidence="2" id="KW-0805">Transcription regulation</keyword>
<feature type="compositionally biased region" description="Polar residues" evidence="6">
    <location>
        <begin position="1011"/>
        <end position="1032"/>
    </location>
</feature>
<feature type="compositionally biased region" description="Low complexity" evidence="6">
    <location>
        <begin position="154"/>
        <end position="167"/>
    </location>
</feature>